<keyword evidence="3" id="KW-0804">Transcription</keyword>
<dbReference type="SUPFAM" id="SSF46689">
    <property type="entry name" value="Homeodomain-like"/>
    <property type="match status" value="1"/>
</dbReference>
<evidence type="ECO:0000313" key="7">
    <source>
        <dbReference type="Proteomes" id="UP000250796"/>
    </source>
</evidence>
<dbReference type="InterPro" id="IPR046348">
    <property type="entry name" value="SIS_dom_sf"/>
</dbReference>
<dbReference type="PANTHER" id="PTHR30514:SF1">
    <property type="entry name" value="HTH-TYPE TRANSCRIPTIONAL REGULATOR HEXR-RELATED"/>
    <property type="match status" value="1"/>
</dbReference>
<feature type="domain" description="SIS" evidence="5">
    <location>
        <begin position="124"/>
        <end position="264"/>
    </location>
</feature>
<keyword evidence="2" id="KW-0238">DNA-binding</keyword>
<dbReference type="InterPro" id="IPR035472">
    <property type="entry name" value="RpiR-like_SIS"/>
</dbReference>
<protein>
    <submittedName>
        <fullName evidence="6">Transcriptional regulator, RpiR family</fullName>
    </submittedName>
</protein>
<dbReference type="InterPro" id="IPR036388">
    <property type="entry name" value="WH-like_DNA-bd_sf"/>
</dbReference>
<dbReference type="InterPro" id="IPR009057">
    <property type="entry name" value="Homeodomain-like_sf"/>
</dbReference>
<dbReference type="Proteomes" id="UP000250796">
    <property type="component" value="Chromosome MESINF"/>
</dbReference>
<keyword evidence="1" id="KW-0805">Transcription regulation</keyword>
<dbReference type="Gene3D" id="1.10.10.10">
    <property type="entry name" value="Winged helix-like DNA-binding domain superfamily/Winged helix DNA-binding domain"/>
    <property type="match status" value="1"/>
</dbReference>
<dbReference type="InterPro" id="IPR047640">
    <property type="entry name" value="RpiR-like"/>
</dbReference>
<feature type="domain" description="HTH rpiR-type" evidence="4">
    <location>
        <begin position="5"/>
        <end position="81"/>
    </location>
</feature>
<dbReference type="RefSeq" id="WP_169698346.1">
    <property type="nucleotide sequence ID" value="NZ_LS974202.1"/>
</dbReference>
<evidence type="ECO:0000259" key="4">
    <source>
        <dbReference type="PROSITE" id="PS51071"/>
    </source>
</evidence>
<evidence type="ECO:0000256" key="1">
    <source>
        <dbReference type="ARBA" id="ARBA00023015"/>
    </source>
</evidence>
<dbReference type="InterPro" id="IPR000281">
    <property type="entry name" value="HTH_RpiR"/>
</dbReference>
<dbReference type="KEGG" id="minf:MESINF_0468"/>
<dbReference type="GO" id="GO:0003677">
    <property type="term" value="F:DNA binding"/>
    <property type="evidence" value="ECO:0007669"/>
    <property type="project" value="UniProtKB-KW"/>
</dbReference>
<keyword evidence="7" id="KW-1185">Reference proteome</keyword>
<reference evidence="6 7" key="1">
    <citation type="submission" date="2017-01" db="EMBL/GenBank/DDBJ databases">
        <authorList>
            <person name="Erauso G."/>
        </authorList>
    </citation>
    <scope>NUCLEOTIDE SEQUENCE [LARGE SCALE GENOMIC DNA]</scope>
    <source>
        <strain evidence="6">MESINF1</strain>
    </source>
</reference>
<dbReference type="PROSITE" id="PS51071">
    <property type="entry name" value="HTH_RPIR"/>
    <property type="match status" value="1"/>
</dbReference>
<dbReference type="GO" id="GO:1901135">
    <property type="term" value="P:carbohydrate derivative metabolic process"/>
    <property type="evidence" value="ECO:0007669"/>
    <property type="project" value="InterPro"/>
</dbReference>
<dbReference type="AlphaFoldDB" id="A0A7Z7LD87"/>
<dbReference type="SUPFAM" id="SSF53697">
    <property type="entry name" value="SIS domain"/>
    <property type="match status" value="1"/>
</dbReference>
<dbReference type="GO" id="GO:0097367">
    <property type="term" value="F:carbohydrate derivative binding"/>
    <property type="evidence" value="ECO:0007669"/>
    <property type="project" value="InterPro"/>
</dbReference>
<sequence>MVQKENVLLTVETLKDSFTKTESRIASFVLENPKKVIYMSLTELSDALKVSEGSIVRFCQKAGFSGFHPFKIAMAMSESPARDEIGGVSDPESLSELKNYVAQRYMDVIRDTSEFISEETLRECVNAVLAAGTVLLVGVGASGNTAQDAFYKFMRIGLNFKYSSDAHLQAMMASQLTEKDVLMAISQSGSTLEIVDIANIAKKSGATVICVTGYARSPLAKVSSHVLLTPTRETPFESGAIRSKVAQLYVLELLFMAVFQRMRETGQKSIEKTAEAVAKWIY</sequence>
<evidence type="ECO:0000259" key="5">
    <source>
        <dbReference type="PROSITE" id="PS51464"/>
    </source>
</evidence>
<evidence type="ECO:0000256" key="3">
    <source>
        <dbReference type="ARBA" id="ARBA00023163"/>
    </source>
</evidence>
<dbReference type="Gene3D" id="3.40.50.10490">
    <property type="entry name" value="Glucose-6-phosphate isomerase like protein, domain 1"/>
    <property type="match status" value="1"/>
</dbReference>
<dbReference type="EMBL" id="LS974202">
    <property type="protein sequence ID" value="SSC11917.1"/>
    <property type="molecule type" value="Genomic_DNA"/>
</dbReference>
<gene>
    <name evidence="6" type="ORF">MESINF_0468</name>
</gene>
<dbReference type="PANTHER" id="PTHR30514">
    <property type="entry name" value="GLUCOKINASE"/>
    <property type="match status" value="1"/>
</dbReference>
<name>A0A7Z7LD87_9BACT</name>
<dbReference type="InterPro" id="IPR001347">
    <property type="entry name" value="SIS_dom"/>
</dbReference>
<evidence type="ECO:0000313" key="6">
    <source>
        <dbReference type="EMBL" id="SSC11917.1"/>
    </source>
</evidence>
<dbReference type="GO" id="GO:0003700">
    <property type="term" value="F:DNA-binding transcription factor activity"/>
    <property type="evidence" value="ECO:0007669"/>
    <property type="project" value="InterPro"/>
</dbReference>
<accession>A0A7Z7LD87</accession>
<proteinExistence type="predicted"/>
<dbReference type="CDD" id="cd05013">
    <property type="entry name" value="SIS_RpiR"/>
    <property type="match status" value="1"/>
</dbReference>
<evidence type="ECO:0000256" key="2">
    <source>
        <dbReference type="ARBA" id="ARBA00023125"/>
    </source>
</evidence>
<dbReference type="PROSITE" id="PS51464">
    <property type="entry name" value="SIS"/>
    <property type="match status" value="1"/>
</dbReference>
<dbReference type="Pfam" id="PF01418">
    <property type="entry name" value="HTH_6"/>
    <property type="match status" value="1"/>
</dbReference>
<organism evidence="6 7">
    <name type="scientific">Mesotoga infera</name>
    <dbReference type="NCBI Taxonomy" id="1236046"/>
    <lineage>
        <taxon>Bacteria</taxon>
        <taxon>Thermotogati</taxon>
        <taxon>Thermotogota</taxon>
        <taxon>Thermotogae</taxon>
        <taxon>Kosmotogales</taxon>
        <taxon>Kosmotogaceae</taxon>
        <taxon>Mesotoga</taxon>
    </lineage>
</organism>
<dbReference type="Pfam" id="PF01380">
    <property type="entry name" value="SIS"/>
    <property type="match status" value="1"/>
</dbReference>